<protein>
    <recommendedName>
        <fullName evidence="2">Glycoside hydrolase family 3 N-terminal domain-containing protein</fullName>
    </recommendedName>
</protein>
<dbReference type="Proteomes" id="UP001472677">
    <property type="component" value="Unassembled WGS sequence"/>
</dbReference>
<evidence type="ECO:0000259" key="2">
    <source>
        <dbReference type="Pfam" id="PF00933"/>
    </source>
</evidence>
<name>A0ABR2BMH3_9ROSI</name>
<gene>
    <name evidence="3" type="ORF">V6N12_019529</name>
</gene>
<dbReference type="InterPro" id="IPR051915">
    <property type="entry name" value="Cellulose_Degrad_GH3"/>
</dbReference>
<dbReference type="InterPro" id="IPR036962">
    <property type="entry name" value="Glyco_hydro_3_N_sf"/>
</dbReference>
<sequence>MPSDWAETVDRFQKAALDSRLGIPLACGIDAVHGNNRFYGATIFPHNIGLGAAGDADLAQRIGAAVALEVRASDIHFNFAPCVAVYRDSHRWDIRRATLS</sequence>
<feature type="domain" description="Glycoside hydrolase family 3 N-terminal" evidence="2">
    <location>
        <begin position="6"/>
        <end position="90"/>
    </location>
</feature>
<dbReference type="Pfam" id="PF00933">
    <property type="entry name" value="Glyco_hydro_3"/>
    <property type="match status" value="1"/>
</dbReference>
<comment type="caution">
    <text evidence="3">The sequence shown here is derived from an EMBL/GenBank/DDBJ whole genome shotgun (WGS) entry which is preliminary data.</text>
</comment>
<reference evidence="3 4" key="1">
    <citation type="journal article" date="2024" name="G3 (Bethesda)">
        <title>Genome assembly of Hibiscus sabdariffa L. provides insights into metabolisms of medicinal natural products.</title>
        <authorList>
            <person name="Kim T."/>
        </authorList>
    </citation>
    <scope>NUCLEOTIDE SEQUENCE [LARGE SCALE GENOMIC DNA]</scope>
    <source>
        <strain evidence="3">TK-2024</strain>
        <tissue evidence="3">Old leaves</tissue>
    </source>
</reference>
<dbReference type="InterPro" id="IPR001764">
    <property type="entry name" value="Glyco_hydro_3_N"/>
</dbReference>
<dbReference type="Gene3D" id="3.20.20.300">
    <property type="entry name" value="Glycoside hydrolase, family 3, N-terminal domain"/>
    <property type="match status" value="1"/>
</dbReference>
<proteinExistence type="predicted"/>
<dbReference type="PRINTS" id="PR00133">
    <property type="entry name" value="GLHYDRLASE3"/>
</dbReference>
<dbReference type="InterPro" id="IPR017853">
    <property type="entry name" value="GH"/>
</dbReference>
<dbReference type="PANTHER" id="PTHR30620:SF33">
    <property type="entry name" value="BETA-D-GLUCAN EXOHYDROLASE-LIKE PROTEIN-RELATED"/>
    <property type="match status" value="1"/>
</dbReference>
<keyword evidence="4" id="KW-1185">Reference proteome</keyword>
<organism evidence="3 4">
    <name type="scientific">Hibiscus sabdariffa</name>
    <name type="common">roselle</name>
    <dbReference type="NCBI Taxonomy" id="183260"/>
    <lineage>
        <taxon>Eukaryota</taxon>
        <taxon>Viridiplantae</taxon>
        <taxon>Streptophyta</taxon>
        <taxon>Embryophyta</taxon>
        <taxon>Tracheophyta</taxon>
        <taxon>Spermatophyta</taxon>
        <taxon>Magnoliopsida</taxon>
        <taxon>eudicotyledons</taxon>
        <taxon>Gunneridae</taxon>
        <taxon>Pentapetalae</taxon>
        <taxon>rosids</taxon>
        <taxon>malvids</taxon>
        <taxon>Malvales</taxon>
        <taxon>Malvaceae</taxon>
        <taxon>Malvoideae</taxon>
        <taxon>Hibiscus</taxon>
    </lineage>
</organism>
<dbReference type="EMBL" id="JBBPBM010000103">
    <property type="protein sequence ID" value="KAK8508350.1"/>
    <property type="molecule type" value="Genomic_DNA"/>
</dbReference>
<evidence type="ECO:0000313" key="3">
    <source>
        <dbReference type="EMBL" id="KAK8508350.1"/>
    </source>
</evidence>
<accession>A0ABR2BMH3</accession>
<evidence type="ECO:0000256" key="1">
    <source>
        <dbReference type="ARBA" id="ARBA00022801"/>
    </source>
</evidence>
<evidence type="ECO:0000313" key="4">
    <source>
        <dbReference type="Proteomes" id="UP001472677"/>
    </source>
</evidence>
<dbReference type="PANTHER" id="PTHR30620">
    <property type="entry name" value="PERIPLASMIC BETA-GLUCOSIDASE-RELATED"/>
    <property type="match status" value="1"/>
</dbReference>
<dbReference type="SUPFAM" id="SSF51445">
    <property type="entry name" value="(Trans)glycosidases"/>
    <property type="match status" value="1"/>
</dbReference>
<keyword evidence="1" id="KW-0378">Hydrolase</keyword>